<keyword evidence="1" id="KW-0489">Methyltransferase</keyword>
<organism evidence="3 4">
    <name type="scientific">Opitutus terrae (strain DSM 11246 / JCM 15787 / PB90-1)</name>
    <dbReference type="NCBI Taxonomy" id="452637"/>
    <lineage>
        <taxon>Bacteria</taxon>
        <taxon>Pseudomonadati</taxon>
        <taxon>Verrucomicrobiota</taxon>
        <taxon>Opitutia</taxon>
        <taxon>Opitutales</taxon>
        <taxon>Opitutaceae</taxon>
        <taxon>Opitutus</taxon>
    </lineage>
</organism>
<accession>B1ZYG1</accession>
<dbReference type="GO" id="GO:0035243">
    <property type="term" value="F:protein-arginine omega-N symmetric methyltransferase activity"/>
    <property type="evidence" value="ECO:0007669"/>
    <property type="project" value="TreeGrafter"/>
</dbReference>
<dbReference type="OrthoDB" id="9794208at2"/>
<dbReference type="AlphaFoldDB" id="B1ZYG1"/>
<reference evidence="3 4" key="1">
    <citation type="journal article" date="2011" name="J. Bacteriol.">
        <title>Genome sequence of the verrucomicrobium Opitutus terrae PB90-1, an abundant inhabitant of rice paddy soil ecosystems.</title>
        <authorList>
            <person name="van Passel M.W."/>
            <person name="Kant R."/>
            <person name="Palva A."/>
            <person name="Copeland A."/>
            <person name="Lucas S."/>
            <person name="Lapidus A."/>
            <person name="Glavina del Rio T."/>
            <person name="Pitluck S."/>
            <person name="Goltsman E."/>
            <person name="Clum A."/>
            <person name="Sun H."/>
            <person name="Schmutz J."/>
            <person name="Larimer F.W."/>
            <person name="Land M.L."/>
            <person name="Hauser L."/>
            <person name="Kyrpides N."/>
            <person name="Mikhailova N."/>
            <person name="Richardson P.P."/>
            <person name="Janssen P.H."/>
            <person name="de Vos W.M."/>
            <person name="Smidt H."/>
        </authorList>
    </citation>
    <scope>NUCLEOTIDE SEQUENCE [LARGE SCALE GENOMIC DNA]</scope>
    <source>
        <strain evidence="4">DSM 11246 / JCM 15787 / PB90-1</strain>
    </source>
</reference>
<dbReference type="STRING" id="452637.Oter_3784"/>
<dbReference type="KEGG" id="ote:Oter_3784"/>
<dbReference type="PANTHER" id="PTHR12049">
    <property type="entry name" value="PROTEIN ARGININE METHYLTRANSFERASE NDUFAF7, MITOCHONDRIAL"/>
    <property type="match status" value="1"/>
</dbReference>
<evidence type="ECO:0000256" key="1">
    <source>
        <dbReference type="ARBA" id="ARBA00022603"/>
    </source>
</evidence>
<dbReference type="GO" id="GO:0032259">
    <property type="term" value="P:methylation"/>
    <property type="evidence" value="ECO:0007669"/>
    <property type="project" value="UniProtKB-KW"/>
</dbReference>
<dbReference type="EMBL" id="CP001032">
    <property type="protein sequence ID" value="ACB77059.1"/>
    <property type="molecule type" value="Genomic_DNA"/>
</dbReference>
<keyword evidence="2" id="KW-0808">Transferase</keyword>
<keyword evidence="4" id="KW-1185">Reference proteome</keyword>
<evidence type="ECO:0000256" key="2">
    <source>
        <dbReference type="ARBA" id="ARBA00022679"/>
    </source>
</evidence>
<dbReference type="InterPro" id="IPR029063">
    <property type="entry name" value="SAM-dependent_MTases_sf"/>
</dbReference>
<evidence type="ECO:0000313" key="4">
    <source>
        <dbReference type="Proteomes" id="UP000007013"/>
    </source>
</evidence>
<dbReference type="Proteomes" id="UP000007013">
    <property type="component" value="Chromosome"/>
</dbReference>
<dbReference type="InterPro" id="IPR003788">
    <property type="entry name" value="NDUFAF7"/>
</dbReference>
<dbReference type="PANTHER" id="PTHR12049:SF7">
    <property type="entry name" value="PROTEIN ARGININE METHYLTRANSFERASE NDUFAF7, MITOCHONDRIAL"/>
    <property type="match status" value="1"/>
</dbReference>
<dbReference type="Pfam" id="PF02636">
    <property type="entry name" value="Methyltransf_28"/>
    <property type="match status" value="1"/>
</dbReference>
<dbReference type="InterPro" id="IPR038375">
    <property type="entry name" value="NDUFAF7_sf"/>
</dbReference>
<dbReference type="HOGENOM" id="CLU_794186_0_0_0"/>
<protein>
    <submittedName>
        <fullName evidence="3">Uncharacterized protein</fullName>
    </submittedName>
</protein>
<dbReference type="eggNOG" id="COG1565">
    <property type="taxonomic scope" value="Bacteria"/>
</dbReference>
<sequence length="328" mass="35349">MFRFMSAPTEPSAEFLALFRAQADADERMDFARFMALALYAPGVGYYRRGQPRIGFGQGTDFFTASSSGPVFGELVACACAELLGAAAAQATFVEIGNETPGGILAGVPHPFAGVRTLPLGEPIELSGACVVFSNELFDAQPFRRFAFRDGAWRELGVAFRGGRLVETELETAPPDELPTLAPEGYVIDAPIAAAALAGQIAAQPWTGLFVAFDYGKSWRELTEACPAGTARAYHAHQQSNDLLARPGEQDLTCHVCWDWIAAALTKHGFAAPALDSQEAFLIRHAQSAIAAISTSEAAHYSRKKLSLLQLLHPSHLGQKFQVLHARR</sequence>
<name>B1ZYG1_OPITP</name>
<proteinExistence type="predicted"/>
<dbReference type="SUPFAM" id="SSF53335">
    <property type="entry name" value="S-adenosyl-L-methionine-dependent methyltransferases"/>
    <property type="match status" value="1"/>
</dbReference>
<gene>
    <name evidence="3" type="ordered locus">Oter_3784</name>
</gene>
<evidence type="ECO:0000313" key="3">
    <source>
        <dbReference type="EMBL" id="ACB77059.1"/>
    </source>
</evidence>
<dbReference type="Gene3D" id="3.40.50.12710">
    <property type="match status" value="2"/>
</dbReference>